<gene>
    <name evidence="3" type="ORF">HK100_010478</name>
</gene>
<dbReference type="GO" id="GO:0016020">
    <property type="term" value="C:membrane"/>
    <property type="evidence" value="ECO:0007669"/>
    <property type="project" value="TreeGrafter"/>
</dbReference>
<dbReference type="PANTHER" id="PTHR43798">
    <property type="entry name" value="MONOACYLGLYCEROL LIPASE"/>
    <property type="match status" value="1"/>
</dbReference>
<dbReference type="PRINTS" id="PR00111">
    <property type="entry name" value="ABHYDROLASE"/>
</dbReference>
<comment type="caution">
    <text evidence="3">The sequence shown here is derived from an EMBL/GenBank/DDBJ whole genome shotgun (WGS) entry which is preliminary data.</text>
</comment>
<protein>
    <recommendedName>
        <fullName evidence="2">AB hydrolase-1 domain-containing protein</fullName>
    </recommendedName>
</protein>
<dbReference type="Gene3D" id="3.40.50.1820">
    <property type="entry name" value="alpha/beta hydrolase"/>
    <property type="match status" value="1"/>
</dbReference>
<dbReference type="InterPro" id="IPR029058">
    <property type="entry name" value="AB_hydrolase_fold"/>
</dbReference>
<feature type="transmembrane region" description="Helical" evidence="1">
    <location>
        <begin position="20"/>
        <end position="44"/>
    </location>
</feature>
<sequence>MMTNIYSQKRIEMFDNNATIAAFTTLAIAVCNVAAVLALVYVLVVPADNGSLGSLGTQTDSTAAEALDIAYPLGERDRFANLSRGPTHYFLSGNPEGKKLVFVHGINLTGNVFPHFIEALTAENFLVLAYDLYGMGYSDSPGVGLIFAKGADYDHETYTTQLLELLDHVEWTDAVVILGFSLGGGISTHFADKYPTRVEKLILVAPAGLKHSIPPAGRIFYIPFFGALIFYLIGMHILSQRSKKHLQGAIPEPYKSHFVATQNLNFRHNPGFPRCYIKTVKNGPIRGRDQVFKRVGVEFGDRVLCFWGESDMTCVFGVEGTRFREYMPNAMFETMQGRHTILGEKPNKIAHRITSFVQ</sequence>
<organism evidence="3 4">
    <name type="scientific">Physocladia obscura</name>
    <dbReference type="NCBI Taxonomy" id="109957"/>
    <lineage>
        <taxon>Eukaryota</taxon>
        <taxon>Fungi</taxon>
        <taxon>Fungi incertae sedis</taxon>
        <taxon>Chytridiomycota</taxon>
        <taxon>Chytridiomycota incertae sedis</taxon>
        <taxon>Chytridiomycetes</taxon>
        <taxon>Chytridiales</taxon>
        <taxon>Chytriomycetaceae</taxon>
        <taxon>Physocladia</taxon>
    </lineage>
</organism>
<dbReference type="InterPro" id="IPR000073">
    <property type="entry name" value="AB_hydrolase_1"/>
</dbReference>
<evidence type="ECO:0000259" key="2">
    <source>
        <dbReference type="Pfam" id="PF00561"/>
    </source>
</evidence>
<feature type="domain" description="AB hydrolase-1" evidence="2">
    <location>
        <begin position="100"/>
        <end position="206"/>
    </location>
</feature>
<dbReference type="SUPFAM" id="SSF53474">
    <property type="entry name" value="alpha/beta-Hydrolases"/>
    <property type="match status" value="1"/>
</dbReference>
<dbReference type="Proteomes" id="UP001211907">
    <property type="component" value="Unassembled WGS sequence"/>
</dbReference>
<proteinExistence type="predicted"/>
<keyword evidence="1" id="KW-0812">Transmembrane</keyword>
<keyword evidence="1" id="KW-0472">Membrane</keyword>
<dbReference type="EMBL" id="JADGJH010000058">
    <property type="protein sequence ID" value="KAJ3140101.1"/>
    <property type="molecule type" value="Genomic_DNA"/>
</dbReference>
<keyword evidence="1" id="KW-1133">Transmembrane helix</keyword>
<dbReference type="InterPro" id="IPR050266">
    <property type="entry name" value="AB_hydrolase_sf"/>
</dbReference>
<evidence type="ECO:0000313" key="4">
    <source>
        <dbReference type="Proteomes" id="UP001211907"/>
    </source>
</evidence>
<accession>A0AAD5T9S1</accession>
<evidence type="ECO:0000313" key="3">
    <source>
        <dbReference type="EMBL" id="KAJ3140101.1"/>
    </source>
</evidence>
<feature type="transmembrane region" description="Helical" evidence="1">
    <location>
        <begin position="219"/>
        <end position="238"/>
    </location>
</feature>
<reference evidence="3" key="1">
    <citation type="submission" date="2020-05" db="EMBL/GenBank/DDBJ databases">
        <title>Phylogenomic resolution of chytrid fungi.</title>
        <authorList>
            <person name="Stajich J.E."/>
            <person name="Amses K."/>
            <person name="Simmons R."/>
            <person name="Seto K."/>
            <person name="Myers J."/>
            <person name="Bonds A."/>
            <person name="Quandt C.A."/>
            <person name="Barry K."/>
            <person name="Liu P."/>
            <person name="Grigoriev I."/>
            <person name="Longcore J.E."/>
            <person name="James T.Y."/>
        </authorList>
    </citation>
    <scope>NUCLEOTIDE SEQUENCE</scope>
    <source>
        <strain evidence="3">JEL0513</strain>
    </source>
</reference>
<evidence type="ECO:0000256" key="1">
    <source>
        <dbReference type="SAM" id="Phobius"/>
    </source>
</evidence>
<name>A0AAD5T9S1_9FUNG</name>
<dbReference type="Pfam" id="PF00561">
    <property type="entry name" value="Abhydrolase_1"/>
    <property type="match status" value="1"/>
</dbReference>
<keyword evidence="4" id="KW-1185">Reference proteome</keyword>
<dbReference type="AlphaFoldDB" id="A0AAD5T9S1"/>
<dbReference type="PANTHER" id="PTHR43798:SF33">
    <property type="entry name" value="HYDROLASE, PUTATIVE (AFU_ORTHOLOGUE AFUA_2G14860)-RELATED"/>
    <property type="match status" value="1"/>
</dbReference>